<keyword evidence="10" id="KW-1185">Reference proteome</keyword>
<dbReference type="SMART" id="SM00220">
    <property type="entry name" value="S_TKc"/>
    <property type="match status" value="1"/>
</dbReference>
<keyword evidence="5 6" id="KW-0067">ATP-binding</keyword>
<dbReference type="PANTHER" id="PTHR24058:SF17">
    <property type="entry name" value="HOMEODOMAIN INTERACTING PROTEIN KINASE, ISOFORM D"/>
    <property type="match status" value="1"/>
</dbReference>
<feature type="binding site" evidence="6">
    <location>
        <position position="126"/>
    </location>
    <ligand>
        <name>ATP</name>
        <dbReference type="ChEBI" id="CHEBI:30616"/>
    </ligand>
</feature>
<feature type="non-terminal residue" evidence="9">
    <location>
        <position position="412"/>
    </location>
</feature>
<dbReference type="RefSeq" id="XP_004037295.1">
    <property type="nucleotide sequence ID" value="XM_004037247.1"/>
</dbReference>
<dbReference type="GO" id="GO:0004713">
    <property type="term" value="F:protein tyrosine kinase activity"/>
    <property type="evidence" value="ECO:0007669"/>
    <property type="project" value="TreeGrafter"/>
</dbReference>
<dbReference type="PROSITE" id="PS00107">
    <property type="entry name" value="PROTEIN_KINASE_ATP"/>
    <property type="match status" value="1"/>
</dbReference>
<organism evidence="9 10">
    <name type="scientific">Ichthyophthirius multifiliis</name>
    <name type="common">White spot disease agent</name>
    <name type="synonym">Ich</name>
    <dbReference type="NCBI Taxonomy" id="5932"/>
    <lineage>
        <taxon>Eukaryota</taxon>
        <taxon>Sar</taxon>
        <taxon>Alveolata</taxon>
        <taxon>Ciliophora</taxon>
        <taxon>Intramacronucleata</taxon>
        <taxon>Oligohymenophorea</taxon>
        <taxon>Hymenostomatida</taxon>
        <taxon>Ophryoglenina</taxon>
        <taxon>Ichthyophthirius</taxon>
    </lineage>
</organism>
<keyword evidence="4 9" id="KW-0418">Kinase</keyword>
<dbReference type="GO" id="GO:0004674">
    <property type="term" value="F:protein serine/threonine kinase activity"/>
    <property type="evidence" value="ECO:0007669"/>
    <property type="project" value="UniProtKB-KW"/>
</dbReference>
<evidence type="ECO:0000256" key="6">
    <source>
        <dbReference type="PROSITE-ProRule" id="PRU10141"/>
    </source>
</evidence>
<dbReference type="Gene3D" id="1.10.510.10">
    <property type="entry name" value="Transferase(Phosphotransferase) domain 1"/>
    <property type="match status" value="1"/>
</dbReference>
<dbReference type="GO" id="GO:0004712">
    <property type="term" value="F:protein serine/threonine/tyrosine kinase activity"/>
    <property type="evidence" value="ECO:0007669"/>
    <property type="project" value="UniProtKB-EC"/>
</dbReference>
<evidence type="ECO:0000259" key="8">
    <source>
        <dbReference type="PROSITE" id="PS50011"/>
    </source>
</evidence>
<dbReference type="Pfam" id="PF00069">
    <property type="entry name" value="Pkinase"/>
    <property type="match status" value="1"/>
</dbReference>
<evidence type="ECO:0000256" key="7">
    <source>
        <dbReference type="RuleBase" id="RU000304"/>
    </source>
</evidence>
<dbReference type="OrthoDB" id="9332038at2759"/>
<dbReference type="OMA" id="YEMNEVR"/>
<dbReference type="Gene3D" id="3.30.200.20">
    <property type="entry name" value="Phosphorylase Kinase, domain 1"/>
    <property type="match status" value="1"/>
</dbReference>
<evidence type="ECO:0000256" key="2">
    <source>
        <dbReference type="ARBA" id="ARBA00022679"/>
    </source>
</evidence>
<dbReference type="GO" id="GO:0005737">
    <property type="term" value="C:cytoplasm"/>
    <property type="evidence" value="ECO:0007669"/>
    <property type="project" value="TreeGrafter"/>
</dbReference>
<evidence type="ECO:0000313" key="10">
    <source>
        <dbReference type="Proteomes" id="UP000008983"/>
    </source>
</evidence>
<gene>
    <name evidence="9" type="ORF">IMG5_056510</name>
</gene>
<evidence type="ECO:0000256" key="1">
    <source>
        <dbReference type="ARBA" id="ARBA00022527"/>
    </source>
</evidence>
<evidence type="ECO:0000256" key="3">
    <source>
        <dbReference type="ARBA" id="ARBA00022741"/>
    </source>
</evidence>
<dbReference type="AlphaFoldDB" id="G0QN98"/>
<dbReference type="InterPro" id="IPR000719">
    <property type="entry name" value="Prot_kinase_dom"/>
</dbReference>
<dbReference type="PANTHER" id="PTHR24058">
    <property type="entry name" value="DUAL SPECIFICITY PROTEIN KINASE"/>
    <property type="match status" value="1"/>
</dbReference>
<dbReference type="PROSITE" id="PS50011">
    <property type="entry name" value="PROTEIN_KINASE_DOM"/>
    <property type="match status" value="1"/>
</dbReference>
<feature type="domain" description="Protein kinase" evidence="8">
    <location>
        <begin position="97"/>
        <end position="412"/>
    </location>
</feature>
<accession>G0QN98</accession>
<proteinExistence type="inferred from homology"/>
<dbReference type="InterPro" id="IPR050494">
    <property type="entry name" value="Ser_Thr_dual-spec_kinase"/>
</dbReference>
<sequence>MVFSIFVMLVNSSISYPYSIKFVKKVFKFNNFWNIHMAAIPLIANWNAVTLGLVFGFYEYFKIILLSVYNNNYDNEQYDYIMRVNDIIYNEQKNIQYVIDNLLGKGTFGQVVKCSIQGQKENYAIKVIKNKPAYFHQAKTEILLLRVLNKQECEQTQEQMIENQRNKIVKLIDFFVFRSHFCLVFEMMDLSLYDFLRNSKFSGFSFNLISFWIKQIAEGMAIIEQQQIIHCDLKPENIMIKKYFFIIQIKTLQIHIINIYISNDIKIIDFGSACPDQNKIYSYIQSRFYRAPEIILGLKYTIAIDMWSLGCILVELFLGLPIFPGNSEYDQMKRIIDILGYPDNELIQQGKFSNKFFVFQEQEKTYRLKTKKEYEENENVQLNQSKNYFQIQCLGDLENYIKNSQNRQYSLE</sequence>
<evidence type="ECO:0000256" key="5">
    <source>
        <dbReference type="ARBA" id="ARBA00022840"/>
    </source>
</evidence>
<dbReference type="EMBL" id="GL983471">
    <property type="protein sequence ID" value="EGR33309.1"/>
    <property type="molecule type" value="Genomic_DNA"/>
</dbReference>
<dbReference type="GeneID" id="14909485"/>
<dbReference type="InParanoid" id="G0QN98"/>
<keyword evidence="1 7" id="KW-0723">Serine/threonine-protein kinase</keyword>
<dbReference type="STRING" id="857967.G0QN98"/>
<dbReference type="EC" id="2.7.12.1" evidence="9"/>
<dbReference type="InterPro" id="IPR011009">
    <property type="entry name" value="Kinase-like_dom_sf"/>
</dbReference>
<evidence type="ECO:0000256" key="4">
    <source>
        <dbReference type="ARBA" id="ARBA00022777"/>
    </source>
</evidence>
<dbReference type="InterPro" id="IPR008271">
    <property type="entry name" value="Ser/Thr_kinase_AS"/>
</dbReference>
<dbReference type="SUPFAM" id="SSF56112">
    <property type="entry name" value="Protein kinase-like (PK-like)"/>
    <property type="match status" value="1"/>
</dbReference>
<dbReference type="Proteomes" id="UP000008983">
    <property type="component" value="Unassembled WGS sequence"/>
</dbReference>
<name>G0QN98_ICHMU</name>
<protein>
    <submittedName>
        <fullName evidence="9">Protein kinase yak1, putative</fullName>
        <ecNumber evidence="9">2.7.12.1</ecNumber>
    </submittedName>
</protein>
<reference evidence="9 10" key="1">
    <citation type="submission" date="2011-07" db="EMBL/GenBank/DDBJ databases">
        <authorList>
            <person name="Coyne R."/>
            <person name="Brami D."/>
            <person name="Johnson J."/>
            <person name="Hostetler J."/>
            <person name="Hannick L."/>
            <person name="Clark T."/>
            <person name="Cassidy-Hanley D."/>
            <person name="Inman J."/>
        </authorList>
    </citation>
    <scope>NUCLEOTIDE SEQUENCE [LARGE SCALE GENOMIC DNA]</scope>
    <source>
        <strain evidence="9 10">G5</strain>
    </source>
</reference>
<comment type="similarity">
    <text evidence="7">Belongs to the protein kinase superfamily.</text>
</comment>
<dbReference type="PROSITE" id="PS00108">
    <property type="entry name" value="PROTEIN_KINASE_ST"/>
    <property type="match status" value="1"/>
</dbReference>
<evidence type="ECO:0000313" key="9">
    <source>
        <dbReference type="EMBL" id="EGR33309.1"/>
    </source>
</evidence>
<dbReference type="GO" id="GO:0005524">
    <property type="term" value="F:ATP binding"/>
    <property type="evidence" value="ECO:0007669"/>
    <property type="project" value="UniProtKB-UniRule"/>
</dbReference>
<dbReference type="eggNOG" id="KOG0667">
    <property type="taxonomic scope" value="Eukaryota"/>
</dbReference>
<keyword evidence="2 9" id="KW-0808">Transferase</keyword>
<keyword evidence="3 6" id="KW-0547">Nucleotide-binding</keyword>
<dbReference type="InterPro" id="IPR017441">
    <property type="entry name" value="Protein_kinase_ATP_BS"/>
</dbReference>